<feature type="transmembrane region" description="Helical" evidence="1">
    <location>
        <begin position="140"/>
        <end position="161"/>
    </location>
</feature>
<feature type="transmembrane region" description="Helical" evidence="1">
    <location>
        <begin position="12"/>
        <end position="31"/>
    </location>
</feature>
<keyword evidence="3" id="KW-1185">Reference proteome</keyword>
<proteinExistence type="predicted"/>
<evidence type="ECO:0000313" key="3">
    <source>
        <dbReference type="Proteomes" id="UP001064632"/>
    </source>
</evidence>
<feature type="transmembrane region" description="Helical" evidence="1">
    <location>
        <begin position="87"/>
        <end position="105"/>
    </location>
</feature>
<protein>
    <submittedName>
        <fullName evidence="2">DUF4386 domain-containing protein</fullName>
    </submittedName>
</protein>
<keyword evidence="1" id="KW-0812">Transmembrane</keyword>
<feature type="transmembrane region" description="Helical" evidence="1">
    <location>
        <begin position="51"/>
        <end position="75"/>
    </location>
</feature>
<feature type="transmembrane region" description="Helical" evidence="1">
    <location>
        <begin position="200"/>
        <end position="221"/>
    </location>
</feature>
<dbReference type="Proteomes" id="UP001064632">
    <property type="component" value="Chromosome"/>
</dbReference>
<dbReference type="RefSeq" id="WP_261695892.1">
    <property type="nucleotide sequence ID" value="NZ_CP104694.1"/>
</dbReference>
<sequence>MDTIKRNARTAALLYLLLVLVAPIRLVYVPSQLFVSGDMATTAANIMAHPGLFRLGILTDLFCATLEVFLTLALFRLFKDVDRRSAVLMAVLGLMPVPLYFVNVFNDVAVAHLLLGASPAGFTAEQVMSLVRLAMTLHDAGINMLQIFWGAWLFPLAALAAKSRLVPRFAAGWLFVNGVAYLALSVTGLVAPSWNGTVSLAAVPAQLGEVVFVVCLLWCGIRGHRATSAPAAGAVA</sequence>
<organism evidence="2 3">
    <name type="scientific">Tahibacter amnicola</name>
    <dbReference type="NCBI Taxonomy" id="2976241"/>
    <lineage>
        <taxon>Bacteria</taxon>
        <taxon>Pseudomonadati</taxon>
        <taxon>Pseudomonadota</taxon>
        <taxon>Gammaproteobacteria</taxon>
        <taxon>Lysobacterales</taxon>
        <taxon>Rhodanobacteraceae</taxon>
        <taxon>Tahibacter</taxon>
    </lineage>
</organism>
<keyword evidence="1" id="KW-1133">Transmembrane helix</keyword>
<reference evidence="2" key="1">
    <citation type="submission" date="2022-09" db="EMBL/GenBank/DDBJ databases">
        <title>Tahibacter sp. nov., isolated from a fresh water.</title>
        <authorList>
            <person name="Baek J.H."/>
            <person name="Lee J.K."/>
            <person name="Kim J.M."/>
            <person name="Jeon C.O."/>
        </authorList>
    </citation>
    <scope>NUCLEOTIDE SEQUENCE</scope>
    <source>
        <strain evidence="2">W38</strain>
    </source>
</reference>
<feature type="transmembrane region" description="Helical" evidence="1">
    <location>
        <begin position="173"/>
        <end position="194"/>
    </location>
</feature>
<keyword evidence="1" id="KW-0472">Membrane</keyword>
<evidence type="ECO:0000313" key="2">
    <source>
        <dbReference type="EMBL" id="UXI68933.1"/>
    </source>
</evidence>
<dbReference type="InterPro" id="IPR025495">
    <property type="entry name" value="DUF4386"/>
</dbReference>
<evidence type="ECO:0000256" key="1">
    <source>
        <dbReference type="SAM" id="Phobius"/>
    </source>
</evidence>
<accession>A0ABY6BFY2</accession>
<dbReference type="Pfam" id="PF14329">
    <property type="entry name" value="DUF4386"/>
    <property type="match status" value="1"/>
</dbReference>
<name>A0ABY6BFY2_9GAMM</name>
<gene>
    <name evidence="2" type="ORF">N4264_04560</name>
</gene>
<dbReference type="EMBL" id="CP104694">
    <property type="protein sequence ID" value="UXI68933.1"/>
    <property type="molecule type" value="Genomic_DNA"/>
</dbReference>